<organism evidence="8 9">
    <name type="scientific">Luteococcus sanguinis</name>
    <dbReference type="NCBI Taxonomy" id="174038"/>
    <lineage>
        <taxon>Bacteria</taxon>
        <taxon>Bacillati</taxon>
        <taxon>Actinomycetota</taxon>
        <taxon>Actinomycetes</taxon>
        <taxon>Propionibacteriales</taxon>
        <taxon>Propionibacteriaceae</taxon>
        <taxon>Luteococcus</taxon>
    </lineage>
</organism>
<keyword evidence="5" id="KW-0408">Iron</keyword>
<name>A0ABW1WX22_9ACTN</name>
<dbReference type="InterPro" id="IPR034457">
    <property type="entry name" value="Organic_radical-activating"/>
</dbReference>
<feature type="region of interest" description="Disordered" evidence="7">
    <location>
        <begin position="167"/>
        <end position="211"/>
    </location>
</feature>
<keyword evidence="4" id="KW-0479">Metal-binding</keyword>
<keyword evidence="6" id="KW-0411">Iron-sulfur</keyword>
<evidence type="ECO:0000256" key="2">
    <source>
        <dbReference type="ARBA" id="ARBA00022485"/>
    </source>
</evidence>
<proteinExistence type="predicted"/>
<dbReference type="EMBL" id="JBHSUA010000006">
    <property type="protein sequence ID" value="MFC6395611.1"/>
    <property type="molecule type" value="Genomic_DNA"/>
</dbReference>
<dbReference type="SFLD" id="SFLDF00299">
    <property type="entry name" value="anaerobic_ribonucleoside-triph"/>
    <property type="match status" value="1"/>
</dbReference>
<gene>
    <name evidence="8" type="ORF">ACFP57_01190</name>
</gene>
<evidence type="ECO:0000313" key="9">
    <source>
        <dbReference type="Proteomes" id="UP001596266"/>
    </source>
</evidence>
<dbReference type="Proteomes" id="UP001596266">
    <property type="component" value="Unassembled WGS sequence"/>
</dbReference>
<dbReference type="PANTHER" id="PTHR30352">
    <property type="entry name" value="PYRUVATE FORMATE-LYASE-ACTIVATING ENZYME"/>
    <property type="match status" value="1"/>
</dbReference>
<dbReference type="SFLD" id="SFLDG01066">
    <property type="entry name" value="organic_radical-activating_enz"/>
    <property type="match status" value="1"/>
</dbReference>
<dbReference type="SFLD" id="SFLDG01063">
    <property type="entry name" value="activating_enzymes__group_1"/>
    <property type="match status" value="1"/>
</dbReference>
<evidence type="ECO:0000256" key="7">
    <source>
        <dbReference type="SAM" id="MobiDB-lite"/>
    </source>
</evidence>
<evidence type="ECO:0000256" key="5">
    <source>
        <dbReference type="ARBA" id="ARBA00023004"/>
    </source>
</evidence>
<dbReference type="Pfam" id="PF13353">
    <property type="entry name" value="Fer4_12"/>
    <property type="match status" value="1"/>
</dbReference>
<keyword evidence="3" id="KW-0949">S-adenosyl-L-methionine</keyword>
<dbReference type="RefSeq" id="WP_343886445.1">
    <property type="nucleotide sequence ID" value="NZ_BAAAKI010000014.1"/>
</dbReference>
<dbReference type="InterPro" id="IPR007197">
    <property type="entry name" value="rSAM"/>
</dbReference>
<dbReference type="Gene3D" id="3.20.20.70">
    <property type="entry name" value="Aldolase class I"/>
    <property type="match status" value="1"/>
</dbReference>
<evidence type="ECO:0000313" key="8">
    <source>
        <dbReference type="EMBL" id="MFC6395611.1"/>
    </source>
</evidence>
<evidence type="ECO:0000256" key="3">
    <source>
        <dbReference type="ARBA" id="ARBA00022691"/>
    </source>
</evidence>
<dbReference type="InterPro" id="IPR058240">
    <property type="entry name" value="rSAM_sf"/>
</dbReference>
<dbReference type="SFLD" id="SFLDS00029">
    <property type="entry name" value="Radical_SAM"/>
    <property type="match status" value="1"/>
</dbReference>
<dbReference type="PANTHER" id="PTHR30352:SF2">
    <property type="entry name" value="ANAEROBIC RIBONUCLEOSIDE-TRIPHOSPHATE REDUCTASE-ACTIVATING PROTEIN"/>
    <property type="match status" value="1"/>
</dbReference>
<comment type="cofactor">
    <cofactor evidence="1">
        <name>[4Fe-4S] cluster</name>
        <dbReference type="ChEBI" id="CHEBI:49883"/>
    </cofactor>
</comment>
<comment type="caution">
    <text evidence="8">The sequence shown here is derived from an EMBL/GenBank/DDBJ whole genome shotgun (WGS) entry which is preliminary data.</text>
</comment>
<evidence type="ECO:0000256" key="4">
    <source>
        <dbReference type="ARBA" id="ARBA00022723"/>
    </source>
</evidence>
<reference evidence="9" key="1">
    <citation type="journal article" date="2019" name="Int. J. Syst. Evol. Microbiol.">
        <title>The Global Catalogue of Microorganisms (GCM) 10K type strain sequencing project: providing services to taxonomists for standard genome sequencing and annotation.</title>
        <authorList>
            <consortium name="The Broad Institute Genomics Platform"/>
            <consortium name="The Broad Institute Genome Sequencing Center for Infectious Disease"/>
            <person name="Wu L."/>
            <person name="Ma J."/>
        </authorList>
    </citation>
    <scope>NUCLEOTIDE SEQUENCE [LARGE SCALE GENOMIC DNA]</scope>
    <source>
        <strain evidence="9">CGMCC 1.15277</strain>
    </source>
</reference>
<evidence type="ECO:0000256" key="1">
    <source>
        <dbReference type="ARBA" id="ARBA00001966"/>
    </source>
</evidence>
<accession>A0ABW1WX22</accession>
<dbReference type="SUPFAM" id="SSF102114">
    <property type="entry name" value="Radical SAM enzymes"/>
    <property type="match status" value="1"/>
</dbReference>
<protein>
    <submittedName>
        <fullName evidence="8">4Fe-4S single cluster domain-containing protein</fullName>
    </submittedName>
</protein>
<dbReference type="InterPro" id="IPR012837">
    <property type="entry name" value="NrdG"/>
</dbReference>
<keyword evidence="2" id="KW-0004">4Fe-4S</keyword>
<sequence>MSAEGPGRRTAIWTQGCSIRCHGCINPHLFPAAGGHDMTVAEIIRGALASQDEGITILGGEPFDQAAACAALSRAAQAGGLGVICFTGHVMEDLVDDPSAQALLQHVDLLVDGPYMADSPDVRRSLVGSTNQRFHHLTTRYAGYEPDQTPDRLEVRIARDGSVEGAGFLTQPQLEGLASDLGLRRVPRRTPQPPNPEQTGAPPSSDDGAPE</sequence>
<evidence type="ECO:0000256" key="6">
    <source>
        <dbReference type="ARBA" id="ARBA00023014"/>
    </source>
</evidence>
<dbReference type="InterPro" id="IPR013785">
    <property type="entry name" value="Aldolase_TIM"/>
</dbReference>
<keyword evidence="9" id="KW-1185">Reference proteome</keyword>